<evidence type="ECO:0000256" key="2">
    <source>
        <dbReference type="SAM" id="SignalP"/>
    </source>
</evidence>
<keyword evidence="2" id="KW-0732">Signal</keyword>
<accession>A0A9P9IPP5</accession>
<sequence>MFVKYGVLHFSISLCLCYYACMLSELLGHTPNPTSDLDPTEHPTAPLKSQNRRKGNLQFFRRLVPIRCVNYETFGELIIDVPGDLGPVQVWRSQEF</sequence>
<feature type="region of interest" description="Disordered" evidence="1">
    <location>
        <begin position="32"/>
        <end position="53"/>
    </location>
</feature>
<dbReference type="AlphaFoldDB" id="A0A9P9IPP5"/>
<evidence type="ECO:0000313" key="4">
    <source>
        <dbReference type="Proteomes" id="UP000700596"/>
    </source>
</evidence>
<proteinExistence type="predicted"/>
<comment type="caution">
    <text evidence="3">The sequence shown here is derived from an EMBL/GenBank/DDBJ whole genome shotgun (WGS) entry which is preliminary data.</text>
</comment>
<gene>
    <name evidence="3" type="ORF">B0J11DRAFT_251564</name>
</gene>
<organism evidence="3 4">
    <name type="scientific">Dendryphion nanum</name>
    <dbReference type="NCBI Taxonomy" id="256645"/>
    <lineage>
        <taxon>Eukaryota</taxon>
        <taxon>Fungi</taxon>
        <taxon>Dikarya</taxon>
        <taxon>Ascomycota</taxon>
        <taxon>Pezizomycotina</taxon>
        <taxon>Dothideomycetes</taxon>
        <taxon>Pleosporomycetidae</taxon>
        <taxon>Pleosporales</taxon>
        <taxon>Torulaceae</taxon>
        <taxon>Dendryphion</taxon>
    </lineage>
</organism>
<feature type="signal peptide" evidence="2">
    <location>
        <begin position="1"/>
        <end position="17"/>
    </location>
</feature>
<protein>
    <submittedName>
        <fullName evidence="3">Uncharacterized protein</fullName>
    </submittedName>
</protein>
<dbReference type="Proteomes" id="UP000700596">
    <property type="component" value="Unassembled WGS sequence"/>
</dbReference>
<name>A0A9P9IPP5_9PLEO</name>
<dbReference type="EMBL" id="JAGMWT010000004">
    <property type="protein sequence ID" value="KAH7130413.1"/>
    <property type="molecule type" value="Genomic_DNA"/>
</dbReference>
<evidence type="ECO:0000256" key="1">
    <source>
        <dbReference type="SAM" id="MobiDB-lite"/>
    </source>
</evidence>
<reference evidence="3" key="1">
    <citation type="journal article" date="2021" name="Nat. Commun.">
        <title>Genetic determinants of endophytism in the Arabidopsis root mycobiome.</title>
        <authorList>
            <person name="Mesny F."/>
            <person name="Miyauchi S."/>
            <person name="Thiergart T."/>
            <person name="Pickel B."/>
            <person name="Atanasova L."/>
            <person name="Karlsson M."/>
            <person name="Huettel B."/>
            <person name="Barry K.W."/>
            <person name="Haridas S."/>
            <person name="Chen C."/>
            <person name="Bauer D."/>
            <person name="Andreopoulos W."/>
            <person name="Pangilinan J."/>
            <person name="LaButti K."/>
            <person name="Riley R."/>
            <person name="Lipzen A."/>
            <person name="Clum A."/>
            <person name="Drula E."/>
            <person name="Henrissat B."/>
            <person name="Kohler A."/>
            <person name="Grigoriev I.V."/>
            <person name="Martin F.M."/>
            <person name="Hacquard S."/>
        </authorList>
    </citation>
    <scope>NUCLEOTIDE SEQUENCE</scope>
    <source>
        <strain evidence="3">MPI-CAGE-CH-0243</strain>
    </source>
</reference>
<feature type="chain" id="PRO_5040484703" evidence="2">
    <location>
        <begin position="18"/>
        <end position="96"/>
    </location>
</feature>
<keyword evidence="4" id="KW-1185">Reference proteome</keyword>
<evidence type="ECO:0000313" key="3">
    <source>
        <dbReference type="EMBL" id="KAH7130413.1"/>
    </source>
</evidence>